<reference evidence="5" key="1">
    <citation type="submission" date="2025-08" db="UniProtKB">
        <authorList>
            <consortium name="RefSeq"/>
        </authorList>
    </citation>
    <scope>IDENTIFICATION</scope>
    <source>
        <strain evidence="5">Nigerian</strain>
        <tissue evidence="5">Liver and blood</tissue>
    </source>
</reference>
<name>A0A8J1IWR7_XENTR</name>
<evidence type="ECO:0000313" key="6">
    <source>
        <dbReference type="Xenbase" id="XB-GENE-29092891"/>
    </source>
</evidence>
<organism evidence="4 5">
    <name type="scientific">Xenopus tropicalis</name>
    <name type="common">Western clawed frog</name>
    <name type="synonym">Silurana tropicalis</name>
    <dbReference type="NCBI Taxonomy" id="8364"/>
    <lineage>
        <taxon>Eukaryota</taxon>
        <taxon>Metazoa</taxon>
        <taxon>Chordata</taxon>
        <taxon>Craniata</taxon>
        <taxon>Vertebrata</taxon>
        <taxon>Euteleostomi</taxon>
        <taxon>Amphibia</taxon>
        <taxon>Batrachia</taxon>
        <taxon>Anura</taxon>
        <taxon>Pipoidea</taxon>
        <taxon>Pipidae</taxon>
        <taxon>Xenopodinae</taxon>
        <taxon>Xenopus</taxon>
        <taxon>Silurana</taxon>
    </lineage>
</organism>
<dbReference type="Pfam" id="PF00078">
    <property type="entry name" value="RVT_1"/>
    <property type="match status" value="1"/>
</dbReference>
<dbReference type="AGR" id="Xenbase:XB-GENE-29092891"/>
<dbReference type="AlphaFoldDB" id="A0A8J1IWR7"/>
<evidence type="ECO:0000313" key="4">
    <source>
        <dbReference type="Proteomes" id="UP000008143"/>
    </source>
</evidence>
<dbReference type="Xenbase" id="XB-GENE-29092891">
    <property type="gene designation" value="LOC116407638"/>
</dbReference>
<evidence type="ECO:0000256" key="2">
    <source>
        <dbReference type="ARBA" id="ARBA00012180"/>
    </source>
</evidence>
<proteinExistence type="inferred from homology"/>
<protein>
    <recommendedName>
        <fullName evidence="2">ribonuclease H</fullName>
        <ecNumber evidence="2">3.1.26.4</ecNumber>
    </recommendedName>
</protein>
<dbReference type="OMA" id="HQEGNQQ"/>
<dbReference type="PANTHER" id="PTHR33050">
    <property type="entry name" value="REVERSE TRANSCRIPTASE DOMAIN-CONTAINING PROTEIN"/>
    <property type="match status" value="1"/>
</dbReference>
<dbReference type="RefSeq" id="XP_031749215.1">
    <property type="nucleotide sequence ID" value="XM_031893355.1"/>
</dbReference>
<dbReference type="InterPro" id="IPR043502">
    <property type="entry name" value="DNA/RNA_pol_sf"/>
</dbReference>
<feature type="domain" description="Reverse transcriptase" evidence="3">
    <location>
        <begin position="120"/>
        <end position="315"/>
    </location>
</feature>
<dbReference type="PROSITE" id="PS50878">
    <property type="entry name" value="RT_POL"/>
    <property type="match status" value="1"/>
</dbReference>
<gene>
    <name evidence="5 6" type="primary">LOC116407638</name>
</gene>
<dbReference type="InterPro" id="IPR000477">
    <property type="entry name" value="RT_dom"/>
</dbReference>
<accession>A0A8J1IWR7</accession>
<evidence type="ECO:0000259" key="3">
    <source>
        <dbReference type="PROSITE" id="PS50878"/>
    </source>
</evidence>
<comment type="similarity">
    <text evidence="1">Belongs to the beta type-B retroviral polymerase family. HERV class-II K(HML-2) pol subfamily.</text>
</comment>
<keyword evidence="4" id="KW-1185">Reference proteome</keyword>
<dbReference type="CDD" id="cd09275">
    <property type="entry name" value="RNase_HI_RT_DIRS1"/>
    <property type="match status" value="1"/>
</dbReference>
<dbReference type="Gene3D" id="3.30.70.270">
    <property type="match status" value="1"/>
</dbReference>
<evidence type="ECO:0000313" key="5">
    <source>
        <dbReference type="RefSeq" id="XP_031749215.1"/>
    </source>
</evidence>
<sequence>MIANANGGHHAGSSTNAPCALEHIHSAGASRKEKEQGVSLGTALGKGQTPVRLEAMLPWLSKYPARDKAELLKKGFRDGFRIPGREGTQGGQLKNLKSANTNPGLVIEKLYKEVSLGRMAGPFKEPPLHNLRTSPLGLVPKKEAGKFRLIHHLSHPKGTSVNDEIDKDLVKVSYTSFDEAIRLVGRAGRGALMAKADIESAFRLLPVHPESLHLLGCYFEGHYYVDRSLPMGCSISCAYFEAFSTFLEWVVREKAGVASVIHYLDDFLCVGPQRSSLCAVLLETLQEVAEQFGVPLAREKTEGPITCLKFLGIEIDTVRQECRLPMDKVLTLKEEVGYAKQAKKVTLKQLQSLLGKLNFACRIIPMGRVFSRSLSMATAGIRHPHHFIRLNSEHKADLAVWSTFLQDFNGKVYWPEEVVENPEISLFTDAAGATGFGAYLSGKWCAAGWPQEWATRNLTGNLAFLELFPIIVAVELWGRELSNKSVLFRSDNMATVLAVNNLTSSSRPVLALLRHLVLRCLQLNISFRAKHIPGEINEIADALSRFQWNRFRGLAPAAEQEGERCPDLVWNLVPQMPSSAKYG</sequence>
<dbReference type="InterPro" id="IPR052055">
    <property type="entry name" value="Hepadnavirus_pol/RT"/>
</dbReference>
<dbReference type="CDD" id="cd03714">
    <property type="entry name" value="RT_DIRS1"/>
    <property type="match status" value="1"/>
</dbReference>
<dbReference type="EC" id="3.1.26.4" evidence="2"/>
<dbReference type="GO" id="GO:0004523">
    <property type="term" value="F:RNA-DNA hybrid ribonuclease activity"/>
    <property type="evidence" value="ECO:0007669"/>
    <property type="project" value="UniProtKB-EC"/>
</dbReference>
<dbReference type="KEGG" id="xtr:116407638"/>
<dbReference type="PANTHER" id="PTHR33050:SF8">
    <property type="entry name" value="REVERSE TRANSCRIPTASE DOMAIN-CONTAINING PROTEIN"/>
    <property type="match status" value="1"/>
</dbReference>
<evidence type="ECO:0000256" key="1">
    <source>
        <dbReference type="ARBA" id="ARBA00010879"/>
    </source>
</evidence>
<dbReference type="Proteomes" id="UP000008143">
    <property type="component" value="Chromosome 9"/>
</dbReference>
<dbReference type="InterPro" id="IPR043128">
    <property type="entry name" value="Rev_trsase/Diguanyl_cyclase"/>
</dbReference>
<dbReference type="GeneID" id="116407638"/>
<dbReference type="SUPFAM" id="SSF56672">
    <property type="entry name" value="DNA/RNA polymerases"/>
    <property type="match status" value="1"/>
</dbReference>
<dbReference type="OrthoDB" id="411544at2759"/>
<dbReference type="Gene3D" id="3.10.10.10">
    <property type="entry name" value="HIV Type 1 Reverse Transcriptase, subunit A, domain 1"/>
    <property type="match status" value="1"/>
</dbReference>